<reference evidence="2 3" key="2">
    <citation type="journal article" date="2017" name="Genome Biol.">
        <title>New reference genome sequences of hot pepper reveal the massive evolution of plant disease-resistance genes by retroduplication.</title>
        <authorList>
            <person name="Kim S."/>
            <person name="Park J."/>
            <person name="Yeom S.I."/>
            <person name="Kim Y.M."/>
            <person name="Seo E."/>
            <person name="Kim K.T."/>
            <person name="Kim M.S."/>
            <person name="Lee J.M."/>
            <person name="Cheong K."/>
            <person name="Shin H.S."/>
            <person name="Kim S.B."/>
            <person name="Han K."/>
            <person name="Lee J."/>
            <person name="Park M."/>
            <person name="Lee H.A."/>
            <person name="Lee H.Y."/>
            <person name="Lee Y."/>
            <person name="Oh S."/>
            <person name="Lee J.H."/>
            <person name="Choi E."/>
            <person name="Choi E."/>
            <person name="Lee S.E."/>
            <person name="Jeon J."/>
            <person name="Kim H."/>
            <person name="Choi G."/>
            <person name="Song H."/>
            <person name="Lee J."/>
            <person name="Lee S.C."/>
            <person name="Kwon J.K."/>
            <person name="Lee H.Y."/>
            <person name="Koo N."/>
            <person name="Hong Y."/>
            <person name="Kim R.W."/>
            <person name="Kang W.H."/>
            <person name="Huh J.H."/>
            <person name="Kang B.C."/>
            <person name="Yang T.J."/>
            <person name="Lee Y.H."/>
            <person name="Bennetzen J.L."/>
            <person name="Choi D."/>
        </authorList>
    </citation>
    <scope>NUCLEOTIDE SEQUENCE [LARGE SCALE GENOMIC DNA]</scope>
    <source>
        <strain evidence="3">cv. CM334</strain>
    </source>
</reference>
<dbReference type="EMBL" id="AYRZ02000003">
    <property type="protein sequence ID" value="PHT85260.1"/>
    <property type="molecule type" value="Genomic_DNA"/>
</dbReference>
<dbReference type="PANTHER" id="PTHR31672">
    <property type="entry name" value="BNACNNG10540D PROTEIN"/>
    <property type="match status" value="1"/>
</dbReference>
<accession>A0A2G2ZTE6</accession>
<sequence length="356" mass="40775">MGKKKLAFDDVAYILPSDILFLILIKVPSVKSLLRFKSIPKSWNIIISDNEFKRTHRDQSKALGREKLVLHKSSTNEFEFRDLESSQLVLMAKEVFTPEKFRKATVLSSCDGLLRLKNPTAYKTYVLWNPSTGEYQTLTCPYFNYKGKVRVPNACGLCYDSSVDDYKVILIYKSSYALYSLNNDCWAKKQISLRGIVTLLQNGYFSQGTNANGCVFWSYYDRIVGVTSTIIDFDGKSDELKELPLPDFVREGDWFGLTTLKSCLSFYGGNDKSLVLDIWIWNVMEAGNGDGTGEVADGGYDGENEWREMAMVQMATGFTISLGRRCWFRREEDSDDDIIGAFVGRTERWRRFPFRF</sequence>
<dbReference type="InterPro" id="IPR013187">
    <property type="entry name" value="F-box-assoc_dom_typ3"/>
</dbReference>
<evidence type="ECO:0000259" key="1">
    <source>
        <dbReference type="Pfam" id="PF08268"/>
    </source>
</evidence>
<name>A0A2G2ZTE6_CAPAN</name>
<proteinExistence type="predicted"/>
<dbReference type="OMA" id="NEWREMA"/>
<dbReference type="SUPFAM" id="SSF81383">
    <property type="entry name" value="F-box domain"/>
    <property type="match status" value="1"/>
</dbReference>
<dbReference type="Gramene" id="PHT85260">
    <property type="protein sequence ID" value="PHT85260"/>
    <property type="gene ID" value="T459_07366"/>
</dbReference>
<comment type="caution">
    <text evidence="2">The sequence shown here is derived from an EMBL/GenBank/DDBJ whole genome shotgun (WGS) entry which is preliminary data.</text>
</comment>
<dbReference type="STRING" id="4072.A0A2G2ZTE6"/>
<gene>
    <name evidence="2" type="ORF">T459_07366</name>
</gene>
<evidence type="ECO:0000313" key="2">
    <source>
        <dbReference type="EMBL" id="PHT85260.1"/>
    </source>
</evidence>
<dbReference type="Proteomes" id="UP000222542">
    <property type="component" value="Unassembled WGS sequence"/>
</dbReference>
<dbReference type="InterPro" id="IPR036047">
    <property type="entry name" value="F-box-like_dom_sf"/>
</dbReference>
<dbReference type="PANTHER" id="PTHR31672:SF13">
    <property type="entry name" value="F-BOX PROTEIN CPR30-LIKE"/>
    <property type="match status" value="1"/>
</dbReference>
<feature type="domain" description="F-box associated beta-propeller type 3" evidence="1">
    <location>
        <begin position="89"/>
        <end position="280"/>
    </location>
</feature>
<organism evidence="2 3">
    <name type="scientific">Capsicum annuum</name>
    <name type="common">Capsicum pepper</name>
    <dbReference type="NCBI Taxonomy" id="4072"/>
    <lineage>
        <taxon>Eukaryota</taxon>
        <taxon>Viridiplantae</taxon>
        <taxon>Streptophyta</taxon>
        <taxon>Embryophyta</taxon>
        <taxon>Tracheophyta</taxon>
        <taxon>Spermatophyta</taxon>
        <taxon>Magnoliopsida</taxon>
        <taxon>eudicotyledons</taxon>
        <taxon>Gunneridae</taxon>
        <taxon>Pentapetalae</taxon>
        <taxon>asterids</taxon>
        <taxon>lamiids</taxon>
        <taxon>Solanales</taxon>
        <taxon>Solanaceae</taxon>
        <taxon>Solanoideae</taxon>
        <taxon>Capsiceae</taxon>
        <taxon>Capsicum</taxon>
    </lineage>
</organism>
<evidence type="ECO:0000313" key="3">
    <source>
        <dbReference type="Proteomes" id="UP000222542"/>
    </source>
</evidence>
<reference evidence="2 3" key="1">
    <citation type="journal article" date="2014" name="Nat. Genet.">
        <title>Genome sequence of the hot pepper provides insights into the evolution of pungency in Capsicum species.</title>
        <authorList>
            <person name="Kim S."/>
            <person name="Park M."/>
            <person name="Yeom S.I."/>
            <person name="Kim Y.M."/>
            <person name="Lee J.M."/>
            <person name="Lee H.A."/>
            <person name="Seo E."/>
            <person name="Choi J."/>
            <person name="Cheong K."/>
            <person name="Kim K.T."/>
            <person name="Jung K."/>
            <person name="Lee G.W."/>
            <person name="Oh S.K."/>
            <person name="Bae C."/>
            <person name="Kim S.B."/>
            <person name="Lee H.Y."/>
            <person name="Kim S.Y."/>
            <person name="Kim M.S."/>
            <person name="Kang B.C."/>
            <person name="Jo Y.D."/>
            <person name="Yang H.B."/>
            <person name="Jeong H.J."/>
            <person name="Kang W.H."/>
            <person name="Kwon J.K."/>
            <person name="Shin C."/>
            <person name="Lim J.Y."/>
            <person name="Park J.H."/>
            <person name="Huh J.H."/>
            <person name="Kim J.S."/>
            <person name="Kim B.D."/>
            <person name="Cohen O."/>
            <person name="Paran I."/>
            <person name="Suh M.C."/>
            <person name="Lee S.B."/>
            <person name="Kim Y.K."/>
            <person name="Shin Y."/>
            <person name="Noh S.J."/>
            <person name="Park J."/>
            <person name="Seo Y.S."/>
            <person name="Kwon S.Y."/>
            <person name="Kim H.A."/>
            <person name="Park J.M."/>
            <person name="Kim H.J."/>
            <person name="Choi S.B."/>
            <person name="Bosland P.W."/>
            <person name="Reeves G."/>
            <person name="Jo S.H."/>
            <person name="Lee B.W."/>
            <person name="Cho H.T."/>
            <person name="Choi H.S."/>
            <person name="Lee M.S."/>
            <person name="Yu Y."/>
            <person name="Do Choi Y."/>
            <person name="Park B.S."/>
            <person name="van Deynze A."/>
            <person name="Ashrafi H."/>
            <person name="Hill T."/>
            <person name="Kim W.T."/>
            <person name="Pai H.S."/>
            <person name="Ahn H.K."/>
            <person name="Yeam I."/>
            <person name="Giovannoni J.J."/>
            <person name="Rose J.K."/>
            <person name="Sorensen I."/>
            <person name="Lee S.J."/>
            <person name="Kim R.W."/>
            <person name="Choi I.Y."/>
            <person name="Choi B.S."/>
            <person name="Lim J.S."/>
            <person name="Lee Y.H."/>
            <person name="Choi D."/>
        </authorList>
    </citation>
    <scope>NUCLEOTIDE SEQUENCE [LARGE SCALE GENOMIC DNA]</scope>
    <source>
        <strain evidence="3">cv. CM334</strain>
    </source>
</reference>
<dbReference type="InterPro" id="IPR017451">
    <property type="entry name" value="F-box-assoc_interact_dom"/>
</dbReference>
<protein>
    <recommendedName>
        <fullName evidence="1">F-box associated beta-propeller type 3 domain-containing protein</fullName>
    </recommendedName>
</protein>
<dbReference type="NCBIfam" id="TIGR01640">
    <property type="entry name" value="F_box_assoc_1"/>
    <property type="match status" value="1"/>
</dbReference>
<dbReference type="InterPro" id="IPR050796">
    <property type="entry name" value="SCF_F-box_component"/>
</dbReference>
<keyword evidence="3" id="KW-1185">Reference proteome</keyword>
<dbReference type="AlphaFoldDB" id="A0A2G2ZTE6"/>
<dbReference type="Pfam" id="PF08268">
    <property type="entry name" value="FBA_3"/>
    <property type="match status" value="1"/>
</dbReference>